<dbReference type="EMBL" id="JAGHQM010003071">
    <property type="protein sequence ID" value="KAH0547933.1"/>
    <property type="molecule type" value="Genomic_DNA"/>
</dbReference>
<name>A0A9P8IA78_9PEZI</name>
<sequence length="174" mass="20428">MSKELKDQISDYVDATADSTEDFLKKYSMGYLAAGNSPYDLMEMILEDEKSGKSWLRTREDITDELYQSFFEEERPFQMACDEIKCMLEEGKMTHYITHYEGLSGDQKFSKAIQDIRDYVGRKKFSELTDKFGDYTKENGPLEFEQFQLMISFVGVQGFPAKAWYKYIWGNYPE</sequence>
<evidence type="ECO:0000313" key="2">
    <source>
        <dbReference type="Proteomes" id="UP000750711"/>
    </source>
</evidence>
<dbReference type="AlphaFoldDB" id="A0A9P8IA78"/>
<dbReference type="Proteomes" id="UP000750711">
    <property type="component" value="Unassembled WGS sequence"/>
</dbReference>
<accession>A0A9P8IA78</accession>
<reference evidence="1" key="1">
    <citation type="submission" date="2021-03" db="EMBL/GenBank/DDBJ databases">
        <title>Comparative genomics and phylogenomic investigation of the class Geoglossomycetes provide insights into ecological specialization and systematics.</title>
        <authorList>
            <person name="Melie T."/>
            <person name="Pirro S."/>
            <person name="Miller A.N."/>
            <person name="Quandt A."/>
        </authorList>
    </citation>
    <scope>NUCLEOTIDE SEQUENCE</scope>
    <source>
        <strain evidence="1">CAQ_001_2017</strain>
    </source>
</reference>
<keyword evidence="2" id="KW-1185">Reference proteome</keyword>
<evidence type="ECO:0000313" key="1">
    <source>
        <dbReference type="EMBL" id="KAH0547933.1"/>
    </source>
</evidence>
<protein>
    <submittedName>
        <fullName evidence="1">Uncharacterized protein</fullName>
    </submittedName>
</protein>
<gene>
    <name evidence="1" type="ORF">GP486_008326</name>
</gene>
<comment type="caution">
    <text evidence="1">The sequence shown here is derived from an EMBL/GenBank/DDBJ whole genome shotgun (WGS) entry which is preliminary data.</text>
</comment>
<organism evidence="1 2">
    <name type="scientific">Trichoglossum hirsutum</name>
    <dbReference type="NCBI Taxonomy" id="265104"/>
    <lineage>
        <taxon>Eukaryota</taxon>
        <taxon>Fungi</taxon>
        <taxon>Dikarya</taxon>
        <taxon>Ascomycota</taxon>
        <taxon>Pezizomycotina</taxon>
        <taxon>Geoglossomycetes</taxon>
        <taxon>Geoglossales</taxon>
        <taxon>Geoglossaceae</taxon>
        <taxon>Trichoglossum</taxon>
    </lineage>
</organism>
<proteinExistence type="predicted"/>